<feature type="binding site" evidence="3">
    <location>
        <position position="141"/>
    </location>
    <ligand>
        <name>a divalent metal cation</name>
        <dbReference type="ChEBI" id="CHEBI:60240"/>
    </ligand>
</feature>
<dbReference type="PANTHER" id="PTHR37302">
    <property type="entry name" value="SLR1116 PROTEIN"/>
    <property type="match status" value="1"/>
</dbReference>
<dbReference type="Gene3D" id="1.20.120.450">
    <property type="entry name" value="dinb family like domain"/>
    <property type="match status" value="1"/>
</dbReference>
<dbReference type="SUPFAM" id="SSF109854">
    <property type="entry name" value="DinB/YfiT-like putative metalloenzymes"/>
    <property type="match status" value="1"/>
</dbReference>
<sequence>MIDNRFVQMMARYNGWQNRAAYAAADTLTDAERRLDRGAFFGSIHATLSHLLWADRIWLSRFDRCPPPDCPGNESGGFVADWDDLKAQRTAMDTLVVTWADAMAPGAVAGNLDWYSGAAGRDVSAPLGIVLPHIFNHQTHHRGQVHAMLTAAGCRTEDTDLFLMPTADWLGFDHRS</sequence>
<reference evidence="4 5" key="2">
    <citation type="journal article" date="2016" name="Genome Announc.">
        <title>Complete Genome Sequence of Sphingopyxis terrae Strain 203-1 (NBRC 111660), a Polyethylene Glycol Degrader.</title>
        <authorList>
            <person name="Ohtsubo Y."/>
            <person name="Nonoyama S."/>
            <person name="Nagata Y."/>
            <person name="Numata M."/>
            <person name="Tsuchikane K."/>
            <person name="Hosoyama A."/>
            <person name="Yamazoe A."/>
            <person name="Tsuda M."/>
            <person name="Fujita N."/>
            <person name="Kawai F."/>
        </authorList>
    </citation>
    <scope>NUCLEOTIDE SEQUENCE [LARGE SCALE GENOMIC DNA]</scope>
    <source>
        <strain evidence="4 5">203-1</strain>
    </source>
</reference>
<dbReference type="GO" id="GO:0046872">
    <property type="term" value="F:metal ion binding"/>
    <property type="evidence" value="ECO:0007669"/>
    <property type="project" value="UniProtKB-KW"/>
</dbReference>
<organism evidence="4 5">
    <name type="scientific">Sphingopyxis terrae subsp. terrae NBRC 15098</name>
    <dbReference type="NCBI Taxonomy" id="1219058"/>
    <lineage>
        <taxon>Bacteria</taxon>
        <taxon>Pseudomonadati</taxon>
        <taxon>Pseudomonadota</taxon>
        <taxon>Alphaproteobacteria</taxon>
        <taxon>Sphingomonadales</taxon>
        <taxon>Sphingomonadaceae</taxon>
        <taxon>Sphingopyxis</taxon>
    </lineage>
</organism>
<dbReference type="EMBL" id="CP013342">
    <property type="protein sequence ID" value="AMU96349.1"/>
    <property type="molecule type" value="Genomic_DNA"/>
</dbReference>
<name>A0A142W305_9SPHN</name>
<evidence type="ECO:0000313" key="5">
    <source>
        <dbReference type="Proteomes" id="UP000076234"/>
    </source>
</evidence>
<dbReference type="RefSeq" id="WP_062902690.1">
    <property type="nucleotide sequence ID" value="NZ_CP013342.1"/>
</dbReference>
<proteinExistence type="inferred from homology"/>
<evidence type="ECO:0000256" key="2">
    <source>
        <dbReference type="ARBA" id="ARBA00022723"/>
    </source>
</evidence>
<dbReference type="PANTHER" id="PTHR37302:SF1">
    <property type="entry name" value="PROTEIN DINB"/>
    <property type="match status" value="1"/>
</dbReference>
<dbReference type="Pfam" id="PF05163">
    <property type="entry name" value="DinB"/>
    <property type="match status" value="1"/>
</dbReference>
<feature type="binding site" evidence="3">
    <location>
        <position position="50"/>
    </location>
    <ligand>
        <name>a divalent metal cation</name>
        <dbReference type="ChEBI" id="CHEBI:60240"/>
    </ligand>
</feature>
<dbReference type="InterPro" id="IPR007837">
    <property type="entry name" value="DinB"/>
</dbReference>
<accession>A0A142W305</accession>
<dbReference type="Proteomes" id="UP000076234">
    <property type="component" value="Chromosome"/>
</dbReference>
<gene>
    <name evidence="4" type="ORF">AOA14_17245</name>
</gene>
<dbReference type="AlphaFoldDB" id="A0A142W305"/>
<dbReference type="STRING" id="1219058.AOA14_17245"/>
<comment type="similarity">
    <text evidence="1">Belongs to the DinB family.</text>
</comment>
<evidence type="ECO:0000313" key="4">
    <source>
        <dbReference type="EMBL" id="AMU96349.1"/>
    </source>
</evidence>
<feature type="binding site" evidence="3">
    <location>
        <position position="137"/>
    </location>
    <ligand>
        <name>a divalent metal cation</name>
        <dbReference type="ChEBI" id="CHEBI:60240"/>
    </ligand>
</feature>
<protein>
    <submittedName>
        <fullName evidence="4">Damage-inducible protein DinB</fullName>
    </submittedName>
</protein>
<dbReference type="InterPro" id="IPR034660">
    <property type="entry name" value="DinB/YfiT-like"/>
</dbReference>
<dbReference type="KEGG" id="ster:AOA14_17245"/>
<evidence type="ECO:0000256" key="1">
    <source>
        <dbReference type="ARBA" id="ARBA00008635"/>
    </source>
</evidence>
<evidence type="ECO:0000256" key="3">
    <source>
        <dbReference type="PIRSR" id="PIRSR607837-1"/>
    </source>
</evidence>
<reference evidence="5" key="1">
    <citation type="submission" date="2015-11" db="EMBL/GenBank/DDBJ databases">
        <title>Complete genome sequence of a polyethylene glycol-degrading strain Sphingopyxis terrae strain 203-1 (NBRC 15098).</title>
        <authorList>
            <person name="Yoshiyuki O."/>
            <person name="Shouta N."/>
            <person name="Nagata Y."/>
            <person name="Numata M."/>
            <person name="Tsuchikane K."/>
            <person name="Hosoyama A."/>
            <person name="Yamazoe A."/>
            <person name="Tsuda M."/>
            <person name="Fujita N."/>
            <person name="Kawai F."/>
        </authorList>
    </citation>
    <scope>NUCLEOTIDE SEQUENCE [LARGE SCALE GENOMIC DNA]</scope>
    <source>
        <strain evidence="5">203-1</strain>
    </source>
</reference>
<keyword evidence="2 3" id="KW-0479">Metal-binding</keyword>